<evidence type="ECO:0000313" key="2">
    <source>
        <dbReference type="EMBL" id="MCP8939287.1"/>
    </source>
</evidence>
<dbReference type="PROSITE" id="PS51257">
    <property type="entry name" value="PROKAR_LIPOPROTEIN"/>
    <property type="match status" value="1"/>
</dbReference>
<protein>
    <recommendedName>
        <fullName evidence="4">Lipoprotein</fullName>
    </recommendedName>
</protein>
<keyword evidence="3" id="KW-1185">Reference proteome</keyword>
<sequence length="61" mass="6299">MRSVGAKARTWAKMAARIGAGLAIAATVAACVQTSRPANGGGFQNDEYYNDYGPTSFGSGR</sequence>
<dbReference type="RefSeq" id="WP_254742470.1">
    <property type="nucleotide sequence ID" value="NZ_JANCLU010000010.1"/>
</dbReference>
<evidence type="ECO:0000256" key="1">
    <source>
        <dbReference type="SAM" id="SignalP"/>
    </source>
</evidence>
<organism evidence="2 3">
    <name type="scientific">Alsobacter ponti</name>
    <dbReference type="NCBI Taxonomy" id="2962936"/>
    <lineage>
        <taxon>Bacteria</taxon>
        <taxon>Pseudomonadati</taxon>
        <taxon>Pseudomonadota</taxon>
        <taxon>Alphaproteobacteria</taxon>
        <taxon>Hyphomicrobiales</taxon>
        <taxon>Alsobacteraceae</taxon>
        <taxon>Alsobacter</taxon>
    </lineage>
</organism>
<evidence type="ECO:0000313" key="3">
    <source>
        <dbReference type="Proteomes" id="UP001205890"/>
    </source>
</evidence>
<gene>
    <name evidence="2" type="ORF">NK718_12235</name>
</gene>
<accession>A0ABT1LCQ8</accession>
<reference evidence="2 3" key="1">
    <citation type="submission" date="2022-07" db="EMBL/GenBank/DDBJ databases">
        <authorList>
            <person name="Li W.-J."/>
            <person name="Deng Q.-Q."/>
        </authorList>
    </citation>
    <scope>NUCLEOTIDE SEQUENCE [LARGE SCALE GENOMIC DNA]</scope>
    <source>
        <strain evidence="2 3">SYSU M60028</strain>
    </source>
</reference>
<proteinExistence type="predicted"/>
<name>A0ABT1LCQ8_9HYPH</name>
<keyword evidence="1" id="KW-0732">Signal</keyword>
<evidence type="ECO:0008006" key="4">
    <source>
        <dbReference type="Google" id="ProtNLM"/>
    </source>
</evidence>
<feature type="signal peptide" evidence="1">
    <location>
        <begin position="1"/>
        <end position="25"/>
    </location>
</feature>
<dbReference type="EMBL" id="JANCLU010000010">
    <property type="protein sequence ID" value="MCP8939287.1"/>
    <property type="molecule type" value="Genomic_DNA"/>
</dbReference>
<comment type="caution">
    <text evidence="2">The sequence shown here is derived from an EMBL/GenBank/DDBJ whole genome shotgun (WGS) entry which is preliminary data.</text>
</comment>
<dbReference type="Proteomes" id="UP001205890">
    <property type="component" value="Unassembled WGS sequence"/>
</dbReference>
<feature type="chain" id="PRO_5046153110" description="Lipoprotein" evidence="1">
    <location>
        <begin position="26"/>
        <end position="61"/>
    </location>
</feature>